<feature type="non-terminal residue" evidence="7">
    <location>
        <position position="1"/>
    </location>
</feature>
<dbReference type="Pfam" id="PF00151">
    <property type="entry name" value="Lipase"/>
    <property type="match status" value="1"/>
</dbReference>
<dbReference type="Proteomes" id="UP000085678">
    <property type="component" value="Unplaced"/>
</dbReference>
<comment type="subcellular location">
    <subcellularLocation>
        <location evidence="1">Secreted</location>
    </subcellularLocation>
</comment>
<dbReference type="InterPro" id="IPR029058">
    <property type="entry name" value="AB_hydrolase_fold"/>
</dbReference>
<dbReference type="PRINTS" id="PR00821">
    <property type="entry name" value="TAGLIPASE"/>
</dbReference>
<evidence type="ECO:0000256" key="3">
    <source>
        <dbReference type="ARBA" id="ARBA00022525"/>
    </source>
</evidence>
<evidence type="ECO:0000259" key="5">
    <source>
        <dbReference type="Pfam" id="PF00151"/>
    </source>
</evidence>
<dbReference type="GeneID" id="106176600"/>
<comment type="similarity">
    <text evidence="2 4">Belongs to the AB hydrolase superfamily. Lipase family.</text>
</comment>
<dbReference type="InParanoid" id="A0A2R2ML25"/>
<dbReference type="GO" id="GO:0005615">
    <property type="term" value="C:extracellular space"/>
    <property type="evidence" value="ECO:0007669"/>
    <property type="project" value="TreeGrafter"/>
</dbReference>
<dbReference type="GO" id="GO:0016042">
    <property type="term" value="P:lipid catabolic process"/>
    <property type="evidence" value="ECO:0007669"/>
    <property type="project" value="TreeGrafter"/>
</dbReference>
<sequence length="183" mass="18445">ENANVIVVDWATGAKTPNLLAAAASSNAVGSDVGWLVGTMTTMGQSPKRITLIGHSLGANVMKVAGLGLINVGNIKVGQLVALDPVAGIYTGAADLVQVIHTSSVAALAAGDIDFYINNGAIEANQVTAHMKAINIYVKSVNGGCAFKACNAAGGCNKVGYGVNAEGTKGRLDLSVPNTSTFC</sequence>
<keyword evidence="3" id="KW-0964">Secreted</keyword>
<dbReference type="GO" id="GO:0016298">
    <property type="term" value="F:lipase activity"/>
    <property type="evidence" value="ECO:0007669"/>
    <property type="project" value="InterPro"/>
</dbReference>
<dbReference type="InterPro" id="IPR013818">
    <property type="entry name" value="Lipase"/>
</dbReference>
<reference evidence="7" key="1">
    <citation type="submission" date="2025-08" db="UniProtKB">
        <authorList>
            <consortium name="RefSeq"/>
        </authorList>
    </citation>
    <scope>IDENTIFICATION</scope>
    <source>
        <tissue evidence="7">Gonads</tissue>
    </source>
</reference>
<keyword evidence="6" id="KW-1185">Reference proteome</keyword>
<dbReference type="OrthoDB" id="199913at2759"/>
<organism evidence="6 7">
    <name type="scientific">Lingula anatina</name>
    <name type="common">Brachiopod</name>
    <name type="synonym">Lingula unguis</name>
    <dbReference type="NCBI Taxonomy" id="7574"/>
    <lineage>
        <taxon>Eukaryota</taxon>
        <taxon>Metazoa</taxon>
        <taxon>Spiralia</taxon>
        <taxon>Lophotrochozoa</taxon>
        <taxon>Brachiopoda</taxon>
        <taxon>Linguliformea</taxon>
        <taxon>Lingulata</taxon>
        <taxon>Lingulida</taxon>
        <taxon>Linguloidea</taxon>
        <taxon>Lingulidae</taxon>
        <taxon>Lingula</taxon>
    </lineage>
</organism>
<dbReference type="KEGG" id="lak:106176600"/>
<proteinExistence type="inferred from homology"/>
<dbReference type="AlphaFoldDB" id="A0A2R2ML25"/>
<evidence type="ECO:0000313" key="7">
    <source>
        <dbReference type="RefSeq" id="XP_023930767.1"/>
    </source>
</evidence>
<evidence type="ECO:0000313" key="6">
    <source>
        <dbReference type="Proteomes" id="UP000085678"/>
    </source>
</evidence>
<protein>
    <submittedName>
        <fullName evidence="7">Pancreatic lipase-related protein 2</fullName>
    </submittedName>
</protein>
<dbReference type="STRING" id="7574.A0A2R2ML25"/>
<evidence type="ECO:0000256" key="2">
    <source>
        <dbReference type="ARBA" id="ARBA00010701"/>
    </source>
</evidence>
<dbReference type="PANTHER" id="PTHR11610">
    <property type="entry name" value="LIPASE"/>
    <property type="match status" value="1"/>
</dbReference>
<dbReference type="RefSeq" id="XP_023930767.1">
    <property type="nucleotide sequence ID" value="XM_024074999.1"/>
</dbReference>
<evidence type="ECO:0000256" key="1">
    <source>
        <dbReference type="ARBA" id="ARBA00004613"/>
    </source>
</evidence>
<evidence type="ECO:0000256" key="4">
    <source>
        <dbReference type="RuleBase" id="RU004262"/>
    </source>
</evidence>
<name>A0A2R2ML25_LINAN</name>
<accession>A0A2R2ML25</accession>
<dbReference type="Gene3D" id="3.40.50.1820">
    <property type="entry name" value="alpha/beta hydrolase"/>
    <property type="match status" value="1"/>
</dbReference>
<feature type="domain" description="Lipase" evidence="5">
    <location>
        <begin position="1"/>
        <end position="121"/>
    </location>
</feature>
<dbReference type="InterPro" id="IPR000734">
    <property type="entry name" value="TAG_lipase"/>
</dbReference>
<gene>
    <name evidence="7" type="primary">LOC106176600</name>
</gene>
<dbReference type="SUPFAM" id="SSF53474">
    <property type="entry name" value="alpha/beta-Hydrolases"/>
    <property type="match status" value="1"/>
</dbReference>